<evidence type="ECO:0000313" key="2">
    <source>
        <dbReference type="EMBL" id="VFA99528.1"/>
    </source>
</evidence>
<accession>A0A4U8WCK0</accession>
<name>A0A4U8WCK0_9NOCA</name>
<dbReference type="GeneID" id="57069492"/>
<dbReference type="AlphaFoldDB" id="A0A4U8WCK0"/>
<feature type="region of interest" description="Disordered" evidence="1">
    <location>
        <begin position="59"/>
        <end position="106"/>
    </location>
</feature>
<evidence type="ECO:0000313" key="3">
    <source>
        <dbReference type="Proteomes" id="UP000290439"/>
    </source>
</evidence>
<dbReference type="EMBL" id="LR215973">
    <property type="protein sequence ID" value="VFA99528.1"/>
    <property type="molecule type" value="Genomic_DNA"/>
</dbReference>
<feature type="region of interest" description="Disordered" evidence="1">
    <location>
        <begin position="174"/>
        <end position="202"/>
    </location>
</feature>
<sequence length="216" mass="22290">MTTLERMDMHHFARRTAGFTMAIAASGLLVAGCGDDSDTSDQIGSKIGSVTAQMGEGTATATHAPGEHDATGTPGGTAGETPGGTATGTETPGAAGETKFSTPDGEVTVSGVIYSKYLEAGGQNSPLGMPEDPEETGPNGGRYQDFEGGTIYWSQDSGAHIVWGDIRETWEENGGANGKLGYPVTDEETLPDGSRKSEFTGGTITWMNGETTVTEK</sequence>
<proteinExistence type="predicted"/>
<gene>
    <name evidence="2" type="ORF">NCTC10797_03311</name>
</gene>
<dbReference type="PROSITE" id="PS51257">
    <property type="entry name" value="PROKAR_LIPOPROTEIN"/>
    <property type="match status" value="1"/>
</dbReference>
<evidence type="ECO:0000256" key="1">
    <source>
        <dbReference type="SAM" id="MobiDB-lite"/>
    </source>
</evidence>
<dbReference type="Pfam" id="PF08310">
    <property type="entry name" value="LGFP"/>
    <property type="match status" value="2"/>
</dbReference>
<organism evidence="2 3">
    <name type="scientific">Nocardia cyriacigeorgica</name>
    <dbReference type="NCBI Taxonomy" id="135487"/>
    <lineage>
        <taxon>Bacteria</taxon>
        <taxon>Bacillati</taxon>
        <taxon>Actinomycetota</taxon>
        <taxon>Actinomycetes</taxon>
        <taxon>Mycobacteriales</taxon>
        <taxon>Nocardiaceae</taxon>
        <taxon>Nocardia</taxon>
    </lineage>
</organism>
<feature type="compositionally biased region" description="Gly residues" evidence="1">
    <location>
        <begin position="73"/>
        <end position="86"/>
    </location>
</feature>
<dbReference type="Proteomes" id="UP000290439">
    <property type="component" value="Chromosome"/>
</dbReference>
<feature type="compositionally biased region" description="Low complexity" evidence="1">
    <location>
        <begin position="87"/>
        <end position="98"/>
    </location>
</feature>
<protein>
    <submittedName>
        <fullName evidence="2">LGFP repeat</fullName>
    </submittedName>
</protein>
<reference evidence="2 3" key="1">
    <citation type="submission" date="2019-02" db="EMBL/GenBank/DDBJ databases">
        <authorList>
            <consortium name="Pathogen Informatics"/>
        </authorList>
    </citation>
    <scope>NUCLEOTIDE SEQUENCE [LARGE SCALE GENOMIC DNA]</scope>
    <source>
        <strain evidence="2 3">3012STDY6756504</strain>
    </source>
</reference>
<dbReference type="InterPro" id="IPR013207">
    <property type="entry name" value="LGFP"/>
</dbReference>
<dbReference type="RefSeq" id="WP_232052198.1">
    <property type="nucleotide sequence ID" value="NZ_CP026746.1"/>
</dbReference>